<evidence type="ECO:0000256" key="1">
    <source>
        <dbReference type="ARBA" id="ARBA00022527"/>
    </source>
</evidence>
<dbReference type="PANTHER" id="PTHR22974:SF21">
    <property type="entry name" value="DUAL SPECIFICITY PROTEIN KINASE TTK"/>
    <property type="match status" value="1"/>
</dbReference>
<feature type="compositionally biased region" description="Basic and acidic residues" evidence="6">
    <location>
        <begin position="443"/>
        <end position="455"/>
    </location>
</feature>
<feature type="domain" description="Protein kinase" evidence="7">
    <location>
        <begin position="614"/>
        <end position="909"/>
    </location>
</feature>
<gene>
    <name evidence="8" type="primary">MPS1</name>
    <name evidence="8" type="ORF">H4219_002132</name>
</gene>
<evidence type="ECO:0000313" key="8">
    <source>
        <dbReference type="EMBL" id="KAJ1919185.1"/>
    </source>
</evidence>
<dbReference type="PROSITE" id="PS50011">
    <property type="entry name" value="PROTEIN_KINASE_DOM"/>
    <property type="match status" value="1"/>
</dbReference>
<evidence type="ECO:0000256" key="3">
    <source>
        <dbReference type="ARBA" id="ARBA00022741"/>
    </source>
</evidence>
<feature type="compositionally biased region" description="Basic residues" evidence="6">
    <location>
        <begin position="235"/>
        <end position="246"/>
    </location>
</feature>
<dbReference type="GO" id="GO:0000776">
    <property type="term" value="C:kinetochore"/>
    <property type="evidence" value="ECO:0007669"/>
    <property type="project" value="TreeGrafter"/>
</dbReference>
<feature type="compositionally biased region" description="Polar residues" evidence="6">
    <location>
        <begin position="32"/>
        <end position="48"/>
    </location>
</feature>
<accession>A0A9W8A6D9</accession>
<evidence type="ECO:0000256" key="2">
    <source>
        <dbReference type="ARBA" id="ARBA00022679"/>
    </source>
</evidence>
<dbReference type="InterPro" id="IPR027084">
    <property type="entry name" value="Mps1_cat"/>
</dbReference>
<evidence type="ECO:0000256" key="4">
    <source>
        <dbReference type="ARBA" id="ARBA00022777"/>
    </source>
</evidence>
<dbReference type="SMART" id="SM00220">
    <property type="entry name" value="S_TKc"/>
    <property type="match status" value="1"/>
</dbReference>
<dbReference type="EMBL" id="JANBPU010000031">
    <property type="protein sequence ID" value="KAJ1919185.1"/>
    <property type="molecule type" value="Genomic_DNA"/>
</dbReference>
<feature type="compositionally biased region" description="Basic and acidic residues" evidence="6">
    <location>
        <begin position="473"/>
        <end position="485"/>
    </location>
</feature>
<dbReference type="GO" id="GO:0007094">
    <property type="term" value="P:mitotic spindle assembly checkpoint signaling"/>
    <property type="evidence" value="ECO:0007669"/>
    <property type="project" value="TreeGrafter"/>
</dbReference>
<keyword evidence="1" id="KW-0723">Serine/threonine-protein kinase</keyword>
<dbReference type="GO" id="GO:0004674">
    <property type="term" value="F:protein serine/threonine kinase activity"/>
    <property type="evidence" value="ECO:0007669"/>
    <property type="project" value="UniProtKB-KW"/>
</dbReference>
<dbReference type="GO" id="GO:0004712">
    <property type="term" value="F:protein serine/threonine/tyrosine kinase activity"/>
    <property type="evidence" value="ECO:0007669"/>
    <property type="project" value="UniProtKB-EC"/>
</dbReference>
<evidence type="ECO:0000313" key="9">
    <source>
        <dbReference type="Proteomes" id="UP001150538"/>
    </source>
</evidence>
<name>A0A9W8A6D9_9FUNG</name>
<evidence type="ECO:0000259" key="7">
    <source>
        <dbReference type="PROSITE" id="PS50011"/>
    </source>
</evidence>
<dbReference type="Pfam" id="PF00069">
    <property type="entry name" value="Pkinase"/>
    <property type="match status" value="1"/>
</dbReference>
<sequence>MTSEANISSLDFEKVQNNSHSKLDSLSSSLNRQGLYNSKRSSVQYPSSKSHEIFGREKSGSLRTTATITSKSEELQKTSPRRPLSTTFSRSTSLFADSDLTGIAADGRFKDARNHSPVQNGIGGNVARASRLIRTLSYDEKDFGNDDSDLEDITPPKISLNNKELYTTPKYPSIQSLLSSGDKAPLSGEAKKTSPEREDSESAQKKESVAQKTTSETPYKLPPRPPQTNASTMKFVRRKRLGLGKPKRADEMQGSEDDTFGSQQSFGSEVRLQSSMLSASEFSQDEHSNASYSDAQFMSQIAKDEKLDYKQDFENKNHQSPSYENYPTPNKSDTPQSPHNENNSHSPNFSYDQGRQKKSPQRDNQQQGIPTSKSQPPSQKNSPFLDHIISSISRSHSPQSAPPSKSPKGSSSSGRGTPDSNSQSTRHIYRNSPLQTPPSRGMESPRSDPRNEKPHGYHSRNPSLADQGSYEGTKPREIPEGKVLRDSISNLDLNSEPKPVKLQHQRYEQAQPESHTLKSNQEGSYYKESAVPTPAAQQQDQRKHHSQPHQHGHQHQQHMHEKATSAPVKRSDRAHESHSNPSPESQSISKQSSSGGTGISLNSKKLLIVNRRPYHRLCVSGSGGSSKVYKAMSTKSEIYAIKRVTTANADPLAIQGYINEIQLLRKFDRSPHIIQLYDSEIIKEKGLIYMVMEFGECDLYALLKKHGQKPLSMNFIRMYWEQMLQAVQTIHEFRIVHSDLKPANFLVVRGSLKLIDFGIAKAIGNDTTNIHREHHIGTVNYMSPEAIIDTSTDSNGRLMKLGRASDIWSLGCILYQMCYGKTPFTHLSLIQKIAAIQNPAHAIKYPEYMLGCLQAGTPSDPNESLGSPDIKLEDKVRAPQDLVEAIKSCLDRNPKTRITIPQLLEHHFLKPAPVNEIVSDTVRTTLDALKHDPSLLNSWGVSETHNEQVMTRLFGMFERLNNARNQS</sequence>
<feature type="compositionally biased region" description="Low complexity" evidence="6">
    <location>
        <begin position="581"/>
        <end position="594"/>
    </location>
</feature>
<feature type="compositionally biased region" description="Basic and acidic residues" evidence="6">
    <location>
        <begin position="49"/>
        <end position="60"/>
    </location>
</feature>
<keyword evidence="5" id="KW-0067">ATP-binding</keyword>
<feature type="compositionally biased region" description="Low complexity" evidence="6">
    <location>
        <begin position="370"/>
        <end position="399"/>
    </location>
</feature>
<dbReference type="OrthoDB" id="20524at2759"/>
<reference evidence="8" key="1">
    <citation type="submission" date="2022-07" db="EMBL/GenBank/DDBJ databases">
        <title>Phylogenomic reconstructions and comparative analyses of Kickxellomycotina fungi.</title>
        <authorList>
            <person name="Reynolds N.K."/>
            <person name="Stajich J.E."/>
            <person name="Barry K."/>
            <person name="Grigoriev I.V."/>
            <person name="Crous P."/>
            <person name="Smith M.E."/>
        </authorList>
    </citation>
    <scope>NUCLEOTIDE SEQUENCE</scope>
    <source>
        <strain evidence="8">NBRC 100468</strain>
    </source>
</reference>
<dbReference type="InterPro" id="IPR008271">
    <property type="entry name" value="Ser/Thr_kinase_AS"/>
</dbReference>
<dbReference type="PROSITE" id="PS00108">
    <property type="entry name" value="PROTEIN_KINASE_ST"/>
    <property type="match status" value="1"/>
</dbReference>
<keyword evidence="2 8" id="KW-0808">Transferase</keyword>
<dbReference type="InterPro" id="IPR011009">
    <property type="entry name" value="Kinase-like_dom_sf"/>
</dbReference>
<feature type="region of interest" description="Disordered" evidence="6">
    <location>
        <begin position="173"/>
        <end position="600"/>
    </location>
</feature>
<keyword evidence="4 8" id="KW-0418">Kinase</keyword>
<feature type="compositionally biased region" description="Basic and acidic residues" evidence="6">
    <location>
        <begin position="302"/>
        <end position="317"/>
    </location>
</feature>
<feature type="compositionally biased region" description="Basic residues" evidence="6">
    <location>
        <begin position="542"/>
        <end position="557"/>
    </location>
</feature>
<evidence type="ECO:0000256" key="5">
    <source>
        <dbReference type="ARBA" id="ARBA00022840"/>
    </source>
</evidence>
<proteinExistence type="predicted"/>
<dbReference type="CDD" id="cd14131">
    <property type="entry name" value="PKc_Mps1"/>
    <property type="match status" value="1"/>
</dbReference>
<feature type="compositionally biased region" description="Basic and acidic residues" evidence="6">
    <location>
        <begin position="189"/>
        <end position="209"/>
    </location>
</feature>
<dbReference type="PANTHER" id="PTHR22974">
    <property type="entry name" value="MIXED LINEAGE PROTEIN KINASE"/>
    <property type="match status" value="1"/>
</dbReference>
<dbReference type="InterPro" id="IPR000719">
    <property type="entry name" value="Prot_kinase_dom"/>
</dbReference>
<dbReference type="GO" id="GO:0033316">
    <property type="term" value="P:meiotic spindle assembly checkpoint signaling"/>
    <property type="evidence" value="ECO:0007669"/>
    <property type="project" value="TreeGrafter"/>
</dbReference>
<feature type="compositionally biased region" description="Polar residues" evidence="6">
    <location>
        <begin position="289"/>
        <end position="299"/>
    </location>
</feature>
<feature type="compositionally biased region" description="Polar residues" evidence="6">
    <location>
        <begin position="318"/>
        <end position="336"/>
    </location>
</feature>
<keyword evidence="9" id="KW-1185">Reference proteome</keyword>
<dbReference type="Gene3D" id="1.10.510.10">
    <property type="entry name" value="Transferase(Phosphotransferase) domain 1"/>
    <property type="match status" value="1"/>
</dbReference>
<dbReference type="GO" id="GO:0005634">
    <property type="term" value="C:nucleus"/>
    <property type="evidence" value="ECO:0007669"/>
    <property type="project" value="TreeGrafter"/>
</dbReference>
<organism evidence="8 9">
    <name type="scientific">Mycoemilia scoparia</name>
    <dbReference type="NCBI Taxonomy" id="417184"/>
    <lineage>
        <taxon>Eukaryota</taxon>
        <taxon>Fungi</taxon>
        <taxon>Fungi incertae sedis</taxon>
        <taxon>Zoopagomycota</taxon>
        <taxon>Kickxellomycotina</taxon>
        <taxon>Kickxellomycetes</taxon>
        <taxon>Kickxellales</taxon>
        <taxon>Kickxellaceae</taxon>
        <taxon>Mycoemilia</taxon>
    </lineage>
</organism>
<feature type="compositionally biased region" description="Low complexity" evidence="6">
    <location>
        <begin position="81"/>
        <end position="90"/>
    </location>
</feature>
<dbReference type="SUPFAM" id="SSF56112">
    <property type="entry name" value="Protein kinase-like (PK-like)"/>
    <property type="match status" value="1"/>
</dbReference>
<keyword evidence="3" id="KW-0547">Nucleotide-binding</keyword>
<feature type="compositionally biased region" description="Polar residues" evidence="6">
    <location>
        <begin position="414"/>
        <end position="438"/>
    </location>
</feature>
<comment type="caution">
    <text evidence="8">The sequence shown here is derived from an EMBL/GenBank/DDBJ whole genome shotgun (WGS) entry which is preliminary data.</text>
</comment>
<dbReference type="FunFam" id="3.30.200.20:FF:000131">
    <property type="entry name" value="Dual specificity protein kinase TTK"/>
    <property type="match status" value="1"/>
</dbReference>
<dbReference type="EC" id="2.7.12.1" evidence="8"/>
<feature type="compositionally biased region" description="Polar residues" evidence="6">
    <location>
        <begin position="511"/>
        <end position="523"/>
    </location>
</feature>
<evidence type="ECO:0000256" key="6">
    <source>
        <dbReference type="SAM" id="MobiDB-lite"/>
    </source>
</evidence>
<dbReference type="FunFam" id="1.10.510.10:FF:000224">
    <property type="entry name" value="serine/threonine-protein kinase mph1 isoform X1"/>
    <property type="match status" value="1"/>
</dbReference>
<feature type="region of interest" description="Disordered" evidence="6">
    <location>
        <begin position="1"/>
        <end position="90"/>
    </location>
</feature>
<feature type="compositionally biased region" description="Low complexity" evidence="6">
    <location>
        <begin position="17"/>
        <end position="31"/>
    </location>
</feature>
<feature type="compositionally biased region" description="Low complexity" evidence="6">
    <location>
        <begin position="337"/>
        <end position="350"/>
    </location>
</feature>
<protein>
    <submittedName>
        <fullName evidence="8">Dual-specificity kinase, spindle pole body (SPB) duplication and spindle checkpoint function</fullName>
        <ecNumber evidence="8">2.7.12.1</ecNumber>
    </submittedName>
</protein>
<feature type="compositionally biased region" description="Basic and acidic residues" evidence="6">
    <location>
        <begin position="558"/>
        <end position="578"/>
    </location>
</feature>
<dbReference type="GO" id="GO:0098813">
    <property type="term" value="P:nuclear chromosome segregation"/>
    <property type="evidence" value="ECO:0007669"/>
    <property type="project" value="UniProtKB-ARBA"/>
</dbReference>
<dbReference type="AlphaFoldDB" id="A0A9W8A6D9"/>
<feature type="compositionally biased region" description="Polar residues" evidence="6">
    <location>
        <begin position="260"/>
        <end position="282"/>
    </location>
</feature>
<dbReference type="Gene3D" id="3.30.200.20">
    <property type="entry name" value="Phosphorylase Kinase, domain 1"/>
    <property type="match status" value="1"/>
</dbReference>
<dbReference type="GO" id="GO:0005524">
    <property type="term" value="F:ATP binding"/>
    <property type="evidence" value="ECO:0007669"/>
    <property type="project" value="UniProtKB-KW"/>
</dbReference>
<dbReference type="Proteomes" id="UP001150538">
    <property type="component" value="Unassembled WGS sequence"/>
</dbReference>
<feature type="compositionally biased region" description="Polar residues" evidence="6">
    <location>
        <begin position="61"/>
        <end position="70"/>
    </location>
</feature>
<dbReference type="GO" id="GO:0034501">
    <property type="term" value="P:protein localization to kinetochore"/>
    <property type="evidence" value="ECO:0007669"/>
    <property type="project" value="TreeGrafter"/>
</dbReference>